<keyword evidence="3 5" id="KW-1133">Transmembrane helix</keyword>
<dbReference type="Gene3D" id="1.20.120.550">
    <property type="entry name" value="Membrane associated eicosanoid/glutathione metabolism-like domain"/>
    <property type="match status" value="1"/>
</dbReference>
<dbReference type="EMBL" id="JADEWC010000012">
    <property type="protein sequence ID" value="MBE9222425.1"/>
    <property type="molecule type" value="Genomic_DNA"/>
</dbReference>
<comment type="subcellular location">
    <subcellularLocation>
        <location evidence="1">Membrane</location>
        <topology evidence="1">Multi-pass membrane protein</topology>
    </subcellularLocation>
</comment>
<dbReference type="InterPro" id="IPR023352">
    <property type="entry name" value="MAPEG-like_dom_sf"/>
</dbReference>
<proteinExistence type="predicted"/>
<dbReference type="PANTHER" id="PTHR10250">
    <property type="entry name" value="MICROSOMAL GLUTATHIONE S-TRANSFERASE"/>
    <property type="match status" value="1"/>
</dbReference>
<comment type="caution">
    <text evidence="6">The sequence shown here is derived from an EMBL/GenBank/DDBJ whole genome shotgun (WGS) entry which is preliminary data.</text>
</comment>
<evidence type="ECO:0000313" key="6">
    <source>
        <dbReference type="EMBL" id="MBE9222425.1"/>
    </source>
</evidence>
<evidence type="ECO:0000256" key="3">
    <source>
        <dbReference type="ARBA" id="ARBA00022989"/>
    </source>
</evidence>
<evidence type="ECO:0000313" key="7">
    <source>
        <dbReference type="Proteomes" id="UP000654604"/>
    </source>
</evidence>
<dbReference type="Proteomes" id="UP000654604">
    <property type="component" value="Unassembled WGS sequence"/>
</dbReference>
<evidence type="ECO:0000256" key="4">
    <source>
        <dbReference type="ARBA" id="ARBA00023136"/>
    </source>
</evidence>
<dbReference type="PANTHER" id="PTHR10250:SF15">
    <property type="entry name" value="MICROSOMAL GLUTATHIONE S-TRANSFERASE-RELATED"/>
    <property type="match status" value="1"/>
</dbReference>
<evidence type="ECO:0000256" key="2">
    <source>
        <dbReference type="ARBA" id="ARBA00022692"/>
    </source>
</evidence>
<dbReference type="InterPro" id="IPR001129">
    <property type="entry name" value="Membr-assoc_MAPEG"/>
</dbReference>
<keyword evidence="2 5" id="KW-0812">Transmembrane</keyword>
<feature type="transmembrane region" description="Helical" evidence="5">
    <location>
        <begin position="6"/>
        <end position="24"/>
    </location>
</feature>
<accession>A0ABR9V3F7</accession>
<protein>
    <submittedName>
        <fullName evidence="6">MAPEG family protein</fullName>
    </submittedName>
</protein>
<sequence length="132" mass="14909">MLLGPSIITVFALLVYFVTIINVGRARFKYNVMPPATSGDENFERVLRVQENTLEQLIFFLPLLWIFSYFVSEMWGMILGGTWVVGRILYAWGYAKEAKKRAPGFAISTLSGLALLGVSLVKLMLMAYEAYL</sequence>
<name>A0ABR9V3F7_9CHRO</name>
<dbReference type="InterPro" id="IPR050997">
    <property type="entry name" value="MAPEG"/>
</dbReference>
<keyword evidence="7" id="KW-1185">Reference proteome</keyword>
<dbReference type="RefSeq" id="WP_193800588.1">
    <property type="nucleotide sequence ID" value="NZ_JADEWC010000012.1"/>
</dbReference>
<dbReference type="SUPFAM" id="SSF161084">
    <property type="entry name" value="MAPEG domain-like"/>
    <property type="match status" value="1"/>
</dbReference>
<keyword evidence="4 5" id="KW-0472">Membrane</keyword>
<evidence type="ECO:0000256" key="1">
    <source>
        <dbReference type="ARBA" id="ARBA00004141"/>
    </source>
</evidence>
<gene>
    <name evidence="6" type="ORF">IQ215_06915</name>
</gene>
<evidence type="ECO:0000256" key="5">
    <source>
        <dbReference type="SAM" id="Phobius"/>
    </source>
</evidence>
<organism evidence="6 7">
    <name type="scientific">Cyanobacterium stanieri LEGE 03274</name>
    <dbReference type="NCBI Taxonomy" id="1828756"/>
    <lineage>
        <taxon>Bacteria</taxon>
        <taxon>Bacillati</taxon>
        <taxon>Cyanobacteriota</taxon>
        <taxon>Cyanophyceae</taxon>
        <taxon>Oscillatoriophycideae</taxon>
        <taxon>Chroococcales</taxon>
        <taxon>Geminocystaceae</taxon>
        <taxon>Cyanobacterium</taxon>
    </lineage>
</organism>
<feature type="transmembrane region" description="Helical" evidence="5">
    <location>
        <begin position="107"/>
        <end position="128"/>
    </location>
</feature>
<reference evidence="6 7" key="1">
    <citation type="submission" date="2020-10" db="EMBL/GenBank/DDBJ databases">
        <authorList>
            <person name="Castelo-Branco R."/>
            <person name="Eusebio N."/>
            <person name="Adriana R."/>
            <person name="Vieira A."/>
            <person name="Brugerolle De Fraissinette N."/>
            <person name="Rezende De Castro R."/>
            <person name="Schneider M.P."/>
            <person name="Vasconcelos V."/>
            <person name="Leao P.N."/>
        </authorList>
    </citation>
    <scope>NUCLEOTIDE SEQUENCE [LARGE SCALE GENOMIC DNA]</scope>
    <source>
        <strain evidence="6 7">LEGE 03274</strain>
    </source>
</reference>
<dbReference type="Pfam" id="PF01124">
    <property type="entry name" value="MAPEG"/>
    <property type="match status" value="1"/>
</dbReference>